<organism evidence="1 3">
    <name type="scientific">Rhodocytophaga rosea</name>
    <dbReference type="NCBI Taxonomy" id="2704465"/>
    <lineage>
        <taxon>Bacteria</taxon>
        <taxon>Pseudomonadati</taxon>
        <taxon>Bacteroidota</taxon>
        <taxon>Cytophagia</taxon>
        <taxon>Cytophagales</taxon>
        <taxon>Rhodocytophagaceae</taxon>
        <taxon>Rhodocytophaga</taxon>
    </lineage>
</organism>
<evidence type="ECO:0000313" key="3">
    <source>
        <dbReference type="Proteomes" id="UP000480178"/>
    </source>
</evidence>
<evidence type="ECO:0008006" key="4">
    <source>
        <dbReference type="Google" id="ProtNLM"/>
    </source>
</evidence>
<reference evidence="1 3" key="1">
    <citation type="submission" date="2020-01" db="EMBL/GenBank/DDBJ databases">
        <authorList>
            <person name="Kim M.K."/>
        </authorList>
    </citation>
    <scope>NUCLEOTIDE SEQUENCE [LARGE SCALE GENOMIC DNA]</scope>
    <source>
        <strain evidence="1 3">172606-1</strain>
    </source>
</reference>
<dbReference type="AlphaFoldDB" id="A0A6C0GH75"/>
<name>A0A6C0GH75_9BACT</name>
<dbReference type="KEGG" id="rhoz:GXP67_31615"/>
<dbReference type="RefSeq" id="WP_162443380.1">
    <property type="nucleotide sequence ID" value="NZ_CP048222.1"/>
</dbReference>
<evidence type="ECO:0000313" key="2">
    <source>
        <dbReference type="EMBL" id="QHT70874.1"/>
    </source>
</evidence>
<protein>
    <recommendedName>
        <fullName evidence="4">AraC family transcriptional regulator</fullName>
    </recommendedName>
</protein>
<proteinExistence type="predicted"/>
<keyword evidence="3" id="KW-1185">Reference proteome</keyword>
<accession>A0A6C0GH75</accession>
<dbReference type="KEGG" id="rhoz:GXP67_12235"/>
<gene>
    <name evidence="1" type="ORF">GXP67_12235</name>
    <name evidence="2" type="ORF">GXP67_31615</name>
</gene>
<sequence length="221" mass="25858">MSHIPLLSISDFFQAYRLGQPLHPEIMCMRLEDQPDTKLMAMPLYRSDFFRVIQFTDAVLTYTTHEKRVSVEGSCLSFSYPGKLESWEREGRLYGTVIYFSQAFAHLDTTHSGFNQDYPYFTFEGDLILNLDQREAWQLRGQAQEMIKEMYSDLSDKLSMIEKLLALYLHTIRRLYVQKMGAQPSESKSNQAWFNRFRKATEDYFGQLAQGEQRVILLSPS</sequence>
<evidence type="ECO:0000313" key="1">
    <source>
        <dbReference type="EMBL" id="QHT67348.1"/>
    </source>
</evidence>
<dbReference type="EMBL" id="CP048222">
    <property type="protein sequence ID" value="QHT67348.1"/>
    <property type="molecule type" value="Genomic_DNA"/>
</dbReference>
<dbReference type="Proteomes" id="UP000480178">
    <property type="component" value="Chromosome"/>
</dbReference>
<dbReference type="EMBL" id="CP048222">
    <property type="protein sequence ID" value="QHT70874.1"/>
    <property type="molecule type" value="Genomic_DNA"/>
</dbReference>